<proteinExistence type="predicted"/>
<accession>A0A0E9TXA0</accession>
<reference evidence="1" key="1">
    <citation type="submission" date="2014-11" db="EMBL/GenBank/DDBJ databases">
        <authorList>
            <person name="Amaro Gonzalez C."/>
        </authorList>
    </citation>
    <scope>NUCLEOTIDE SEQUENCE</scope>
</reference>
<organism evidence="1">
    <name type="scientific">Anguilla anguilla</name>
    <name type="common">European freshwater eel</name>
    <name type="synonym">Muraena anguilla</name>
    <dbReference type="NCBI Taxonomy" id="7936"/>
    <lineage>
        <taxon>Eukaryota</taxon>
        <taxon>Metazoa</taxon>
        <taxon>Chordata</taxon>
        <taxon>Craniata</taxon>
        <taxon>Vertebrata</taxon>
        <taxon>Euteleostomi</taxon>
        <taxon>Actinopterygii</taxon>
        <taxon>Neopterygii</taxon>
        <taxon>Teleostei</taxon>
        <taxon>Anguilliformes</taxon>
        <taxon>Anguillidae</taxon>
        <taxon>Anguilla</taxon>
    </lineage>
</organism>
<dbReference type="AlphaFoldDB" id="A0A0E9TXA0"/>
<name>A0A0E9TXA0_ANGAN</name>
<protein>
    <submittedName>
        <fullName evidence="1">Uncharacterized protein</fullName>
    </submittedName>
</protein>
<sequence>MLCLCFHTNETHFIPNKRLRLKQSHSQIDQIMYQLARQS</sequence>
<reference evidence="1" key="2">
    <citation type="journal article" date="2015" name="Fish Shellfish Immunol.">
        <title>Early steps in the European eel (Anguilla anguilla)-Vibrio vulnificus interaction in the gills: Role of the RtxA13 toxin.</title>
        <authorList>
            <person name="Callol A."/>
            <person name="Pajuelo D."/>
            <person name="Ebbesson L."/>
            <person name="Teles M."/>
            <person name="MacKenzie S."/>
            <person name="Amaro C."/>
        </authorList>
    </citation>
    <scope>NUCLEOTIDE SEQUENCE</scope>
</reference>
<evidence type="ECO:0000313" key="1">
    <source>
        <dbReference type="EMBL" id="JAH58279.1"/>
    </source>
</evidence>
<dbReference type="EMBL" id="GBXM01050298">
    <property type="protein sequence ID" value="JAH58279.1"/>
    <property type="molecule type" value="Transcribed_RNA"/>
</dbReference>